<dbReference type="PANTHER" id="PTHR30106:SF1">
    <property type="entry name" value="UPF0324 MEMBRANE PROTEIN FN0533"/>
    <property type="match status" value="1"/>
</dbReference>
<feature type="transmembrane region" description="Helical" evidence="7">
    <location>
        <begin position="140"/>
        <end position="160"/>
    </location>
</feature>
<dbReference type="RefSeq" id="WP_154619605.1">
    <property type="nucleotide sequence ID" value="NZ_VUNL01000001.1"/>
</dbReference>
<evidence type="ECO:0000256" key="1">
    <source>
        <dbReference type="ARBA" id="ARBA00004651"/>
    </source>
</evidence>
<keyword evidence="5 7" id="KW-1133">Transmembrane helix</keyword>
<keyword evidence="9" id="KW-1185">Reference proteome</keyword>
<proteinExistence type="inferred from homology"/>
<evidence type="ECO:0000256" key="3">
    <source>
        <dbReference type="ARBA" id="ARBA00022475"/>
    </source>
</evidence>
<organism evidence="8 9">
    <name type="scientific">Selenomonas montiformis</name>
    <dbReference type="NCBI Taxonomy" id="2652285"/>
    <lineage>
        <taxon>Bacteria</taxon>
        <taxon>Bacillati</taxon>
        <taxon>Bacillota</taxon>
        <taxon>Negativicutes</taxon>
        <taxon>Selenomonadales</taxon>
        <taxon>Selenomonadaceae</taxon>
        <taxon>Selenomonas</taxon>
    </lineage>
</organism>
<accession>A0A6I2UNV1</accession>
<comment type="similarity">
    <text evidence="2">Belongs to the UPF0324 family.</text>
</comment>
<feature type="transmembrane region" description="Helical" evidence="7">
    <location>
        <begin position="441"/>
        <end position="457"/>
    </location>
</feature>
<dbReference type="PANTHER" id="PTHR30106">
    <property type="entry name" value="INNER MEMBRANE PROTEIN YEIH-RELATED"/>
    <property type="match status" value="1"/>
</dbReference>
<feature type="transmembrane region" description="Helical" evidence="7">
    <location>
        <begin position="241"/>
        <end position="260"/>
    </location>
</feature>
<dbReference type="EMBL" id="VUNL01000001">
    <property type="protein sequence ID" value="MSV23873.1"/>
    <property type="molecule type" value="Genomic_DNA"/>
</dbReference>
<dbReference type="Proteomes" id="UP000430222">
    <property type="component" value="Unassembled WGS sequence"/>
</dbReference>
<feature type="transmembrane region" description="Helical" evidence="7">
    <location>
        <begin position="180"/>
        <end position="200"/>
    </location>
</feature>
<evidence type="ECO:0000256" key="6">
    <source>
        <dbReference type="ARBA" id="ARBA00023136"/>
    </source>
</evidence>
<keyword evidence="3" id="KW-1003">Cell membrane</keyword>
<dbReference type="Pfam" id="PF03601">
    <property type="entry name" value="Cons_hypoth698"/>
    <property type="match status" value="1"/>
</dbReference>
<protein>
    <submittedName>
        <fullName evidence="8">Putative sulfate exporter family transporter</fullName>
    </submittedName>
</protein>
<feature type="transmembrane region" description="Helical" evidence="7">
    <location>
        <begin position="469"/>
        <end position="492"/>
    </location>
</feature>
<evidence type="ECO:0000313" key="8">
    <source>
        <dbReference type="EMBL" id="MSV23873.1"/>
    </source>
</evidence>
<feature type="transmembrane region" description="Helical" evidence="7">
    <location>
        <begin position="272"/>
        <end position="292"/>
    </location>
</feature>
<feature type="transmembrane region" description="Helical" evidence="7">
    <location>
        <begin position="26"/>
        <end position="50"/>
    </location>
</feature>
<feature type="transmembrane region" description="Helical" evidence="7">
    <location>
        <begin position="404"/>
        <end position="421"/>
    </location>
</feature>
<feature type="transmembrane region" description="Helical" evidence="7">
    <location>
        <begin position="354"/>
        <end position="374"/>
    </location>
</feature>
<feature type="transmembrane region" description="Helical" evidence="7">
    <location>
        <begin position="71"/>
        <end position="93"/>
    </location>
</feature>
<evidence type="ECO:0000256" key="7">
    <source>
        <dbReference type="SAM" id="Phobius"/>
    </source>
</evidence>
<feature type="transmembrane region" description="Helical" evidence="7">
    <location>
        <begin position="105"/>
        <end position="128"/>
    </location>
</feature>
<reference evidence="8 9" key="1">
    <citation type="submission" date="2019-08" db="EMBL/GenBank/DDBJ databases">
        <title>In-depth cultivation of the pig gut microbiome towards novel bacterial diversity and tailored functional studies.</title>
        <authorList>
            <person name="Wylensek D."/>
            <person name="Hitch T.C.A."/>
            <person name="Clavel T."/>
        </authorList>
    </citation>
    <scope>NUCLEOTIDE SEQUENCE [LARGE SCALE GENOMIC DNA]</scope>
    <source>
        <strain evidence="9">WCA-380-WT-3B3</strain>
    </source>
</reference>
<keyword evidence="6 7" id="KW-0472">Membrane</keyword>
<evidence type="ECO:0000256" key="4">
    <source>
        <dbReference type="ARBA" id="ARBA00022692"/>
    </source>
</evidence>
<evidence type="ECO:0000256" key="5">
    <source>
        <dbReference type="ARBA" id="ARBA00022989"/>
    </source>
</evidence>
<feature type="transmembrane region" description="Helical" evidence="7">
    <location>
        <begin position="207"/>
        <end position="229"/>
    </location>
</feature>
<sequence>MSHSYQAEPHELLTQKPGFLTSEDWWAVWLGLFIAALSSAQAAGLDLLGWTAKYSVWTDLSQAVSPNTKSFGFLGGFGSLLATWAFLLAITLVGARAMGLNLRRFAAGFSILYAITALSTIIGNYAYLAATPDKLGKFGISWSLGLGELGFVVALLLGLILGNFFPKAAAFLSTAGKPEWYIKTGIVILGMTIAIKTVGAMGLASTVIFRGICAVIEAYLIYWPIVYIIARKFFRFTPEWAAPMASGISICGVAAAIATGSAIRARAIIPTILSSVIIVFVAVELLVLPWAASTFFADDPLVAGAWMGLAVKSDGGAVASGAITDTLVRAKALADYGVSYQEGWVLMAATTAKVFIDVFIGIWAFVLAVIWSIFRLNQAPAAQAVKKERHAVSLQEIGERFPKFILGFAAVFILFLLWGLSSPDMVKQVSAGAGQANLLRNVFFGLCFFSIGLITNVRKLWQEGLGRIVGVYAVALIGFILWIGLGISYLFYHGILPPVVG</sequence>
<comment type="subcellular location">
    <subcellularLocation>
        <location evidence="1">Cell membrane</location>
        <topology evidence="1">Multi-pass membrane protein</topology>
    </subcellularLocation>
</comment>
<keyword evidence="4 7" id="KW-0812">Transmembrane</keyword>
<dbReference type="AlphaFoldDB" id="A0A6I2UNV1"/>
<comment type="caution">
    <text evidence="8">The sequence shown here is derived from an EMBL/GenBank/DDBJ whole genome shotgun (WGS) entry which is preliminary data.</text>
</comment>
<name>A0A6I2UNV1_9FIRM</name>
<gene>
    <name evidence="8" type="ORF">FYJ78_01435</name>
</gene>
<dbReference type="InterPro" id="IPR018383">
    <property type="entry name" value="UPF0324_pro"/>
</dbReference>
<evidence type="ECO:0000256" key="2">
    <source>
        <dbReference type="ARBA" id="ARBA00007977"/>
    </source>
</evidence>
<dbReference type="GO" id="GO:0005886">
    <property type="term" value="C:plasma membrane"/>
    <property type="evidence" value="ECO:0007669"/>
    <property type="project" value="UniProtKB-SubCell"/>
</dbReference>
<evidence type="ECO:0000313" key="9">
    <source>
        <dbReference type="Proteomes" id="UP000430222"/>
    </source>
</evidence>